<dbReference type="EMBL" id="RYZI01000043">
    <property type="protein sequence ID" value="RWA12753.1"/>
    <property type="molecule type" value="Genomic_DNA"/>
</dbReference>
<dbReference type="Proteomes" id="UP000286045">
    <property type="component" value="Unassembled WGS sequence"/>
</dbReference>
<feature type="region of interest" description="Disordered" evidence="1">
    <location>
        <begin position="201"/>
        <end position="230"/>
    </location>
</feature>
<protein>
    <submittedName>
        <fullName evidence="2">Uncharacterized protein</fullName>
    </submittedName>
</protein>
<feature type="compositionally biased region" description="Basic residues" evidence="1">
    <location>
        <begin position="1"/>
        <end position="11"/>
    </location>
</feature>
<feature type="region of interest" description="Disordered" evidence="1">
    <location>
        <begin position="1"/>
        <end position="26"/>
    </location>
</feature>
<proteinExistence type="predicted"/>
<feature type="compositionally biased region" description="Basic and acidic residues" evidence="1">
    <location>
        <begin position="207"/>
        <end position="219"/>
    </location>
</feature>
<organism evidence="2 3">
    <name type="scientific">Xylaria grammica</name>
    <dbReference type="NCBI Taxonomy" id="363999"/>
    <lineage>
        <taxon>Eukaryota</taxon>
        <taxon>Fungi</taxon>
        <taxon>Dikarya</taxon>
        <taxon>Ascomycota</taxon>
        <taxon>Pezizomycotina</taxon>
        <taxon>Sordariomycetes</taxon>
        <taxon>Xylariomycetidae</taxon>
        <taxon>Xylariales</taxon>
        <taxon>Xylariaceae</taxon>
        <taxon>Xylaria</taxon>
    </lineage>
</organism>
<comment type="caution">
    <text evidence="2">The sequence shown here is derived from an EMBL/GenBank/DDBJ whole genome shotgun (WGS) entry which is preliminary data.</text>
</comment>
<evidence type="ECO:0000313" key="3">
    <source>
        <dbReference type="Proteomes" id="UP000286045"/>
    </source>
</evidence>
<gene>
    <name evidence="2" type="ORF">EKO27_g2399</name>
</gene>
<evidence type="ECO:0000313" key="2">
    <source>
        <dbReference type="EMBL" id="RWA12753.1"/>
    </source>
</evidence>
<accession>A0A439DEB6</accession>
<dbReference type="AlphaFoldDB" id="A0A439DEB6"/>
<evidence type="ECO:0000256" key="1">
    <source>
        <dbReference type="SAM" id="MobiDB-lite"/>
    </source>
</evidence>
<name>A0A439DEB6_9PEZI</name>
<reference evidence="2 3" key="1">
    <citation type="submission" date="2018-12" db="EMBL/GenBank/DDBJ databases">
        <title>Draft genome sequence of Xylaria grammica IHI A82.</title>
        <authorList>
            <person name="Buettner E."/>
            <person name="Kellner H."/>
        </authorList>
    </citation>
    <scope>NUCLEOTIDE SEQUENCE [LARGE SCALE GENOMIC DNA]</scope>
    <source>
        <strain evidence="2 3">IHI A82</strain>
    </source>
</reference>
<keyword evidence="3" id="KW-1185">Reference proteome</keyword>
<sequence length="252" mass="29010">MVSAKRWKLRGARSSESHNKPTAPSTVRTHLRSVMPYIGMRCQSEERLMHDVRRDKRVADALEVAIQNKLCRSASHAFFLMFRAADPIVGKAHAQGFDLWDILPSVQRNTYWARELPEAIFFELFTCLVEARHEWLKNAKPSRRPTEDSSLVRGIDTFRRNVGDCPKGAKGYNREDMSWILVDAVFFNELARGFHIDEDEDEDIEMQDIHDGGRAKRDEDVSDTDTDIDAAVARVTPRMEQMEIKQKTRTTS</sequence>